<dbReference type="RefSeq" id="WP_065208450.1">
    <property type="nucleotide sequence ID" value="NZ_BPPU01000006.1"/>
</dbReference>
<name>A0A2N4UML3_9GAMM</name>
<gene>
    <name evidence="1" type="ORF">CIK00_19325</name>
</gene>
<dbReference type="Proteomes" id="UP000234420">
    <property type="component" value="Unassembled WGS sequence"/>
</dbReference>
<dbReference type="OrthoDB" id="7067870at2"/>
<sequence length="81" mass="9398">MITSIEVETIPTPKECDPASHFVIENNHSQTTLTLDVILQCLRLAETQGDIPPLPKEWWYPLINRYQIKMDIYEDIQITGQ</sequence>
<reference evidence="1 2" key="1">
    <citation type="journal article" date="2018" name="Syst. Appl. Microbiol.">
        <title>Photobacterium carnosum sp. nov., isolated from spoiled modified atmosphere packaged poultry meat.</title>
        <authorList>
            <person name="Hilgarth M."/>
            <person name="Fuertes S."/>
            <person name="Ehrmann M."/>
            <person name="Vogel R.F."/>
        </authorList>
    </citation>
    <scope>NUCLEOTIDE SEQUENCE [LARGE SCALE GENOMIC DNA]</scope>
    <source>
        <strain evidence="1 2">TMW 2.2021</strain>
    </source>
</reference>
<keyword evidence="2" id="KW-1185">Reference proteome</keyword>
<evidence type="ECO:0000313" key="1">
    <source>
        <dbReference type="EMBL" id="PLC56260.1"/>
    </source>
</evidence>
<dbReference type="EMBL" id="NPIB01000034">
    <property type="protein sequence ID" value="PLC56260.1"/>
    <property type="molecule type" value="Genomic_DNA"/>
</dbReference>
<dbReference type="AlphaFoldDB" id="A0A2N4UML3"/>
<evidence type="ECO:0000313" key="2">
    <source>
        <dbReference type="Proteomes" id="UP000234420"/>
    </source>
</evidence>
<accession>A0A2N4UML3</accession>
<protein>
    <submittedName>
        <fullName evidence="1">Uncharacterized protein</fullName>
    </submittedName>
</protein>
<organism evidence="1 2">
    <name type="scientific">Photobacterium carnosum</name>
    <dbReference type="NCBI Taxonomy" id="2023717"/>
    <lineage>
        <taxon>Bacteria</taxon>
        <taxon>Pseudomonadati</taxon>
        <taxon>Pseudomonadota</taxon>
        <taxon>Gammaproteobacteria</taxon>
        <taxon>Vibrionales</taxon>
        <taxon>Vibrionaceae</taxon>
        <taxon>Photobacterium</taxon>
    </lineage>
</organism>
<proteinExistence type="predicted"/>
<comment type="caution">
    <text evidence="1">The sequence shown here is derived from an EMBL/GenBank/DDBJ whole genome shotgun (WGS) entry which is preliminary data.</text>
</comment>